<evidence type="ECO:0000256" key="1">
    <source>
        <dbReference type="SAM" id="MobiDB-lite"/>
    </source>
</evidence>
<comment type="caution">
    <text evidence="2">The sequence shown here is derived from an EMBL/GenBank/DDBJ whole genome shotgun (WGS) entry which is preliminary data.</text>
</comment>
<reference evidence="2" key="1">
    <citation type="journal article" date="2023" name="IScience">
        <title>Live-bearing cockroach genome reveals convergent evolutionary mechanisms linked to viviparity in insects and beyond.</title>
        <authorList>
            <person name="Fouks B."/>
            <person name="Harrison M.C."/>
            <person name="Mikhailova A.A."/>
            <person name="Marchal E."/>
            <person name="English S."/>
            <person name="Carruthers M."/>
            <person name="Jennings E.C."/>
            <person name="Chiamaka E.L."/>
            <person name="Frigard R.A."/>
            <person name="Pippel M."/>
            <person name="Attardo G.M."/>
            <person name="Benoit J.B."/>
            <person name="Bornberg-Bauer E."/>
            <person name="Tobe S.S."/>
        </authorList>
    </citation>
    <scope>NUCLEOTIDE SEQUENCE</scope>
    <source>
        <strain evidence="2">Stay&amp;Tobe</strain>
    </source>
</reference>
<feature type="compositionally biased region" description="Basic and acidic residues" evidence="1">
    <location>
        <begin position="211"/>
        <end position="227"/>
    </location>
</feature>
<accession>A0AAD8E8E8</accession>
<proteinExistence type="predicted"/>
<dbReference type="AlphaFoldDB" id="A0AAD8E8E8"/>
<evidence type="ECO:0000313" key="2">
    <source>
        <dbReference type="EMBL" id="KAJ9580751.1"/>
    </source>
</evidence>
<organism evidence="2 3">
    <name type="scientific">Diploptera punctata</name>
    <name type="common">Pacific beetle cockroach</name>
    <dbReference type="NCBI Taxonomy" id="6984"/>
    <lineage>
        <taxon>Eukaryota</taxon>
        <taxon>Metazoa</taxon>
        <taxon>Ecdysozoa</taxon>
        <taxon>Arthropoda</taxon>
        <taxon>Hexapoda</taxon>
        <taxon>Insecta</taxon>
        <taxon>Pterygota</taxon>
        <taxon>Neoptera</taxon>
        <taxon>Polyneoptera</taxon>
        <taxon>Dictyoptera</taxon>
        <taxon>Blattodea</taxon>
        <taxon>Blaberoidea</taxon>
        <taxon>Blaberidae</taxon>
        <taxon>Diplopterinae</taxon>
        <taxon>Diploptera</taxon>
    </lineage>
</organism>
<keyword evidence="3" id="KW-1185">Reference proteome</keyword>
<feature type="region of interest" description="Disordered" evidence="1">
    <location>
        <begin position="173"/>
        <end position="333"/>
    </location>
</feature>
<sequence>MPNLHPESIPEDVSISLESGMAERVTPTSKHRPWESAQTKSYSGQGVVGSPTSLAEIFDTAFSSTVDRPPHNTEYRNGEMEFEPLFAESDADDVDVVSLEQYPRQPVDRTVNDPLYAQYRHRSDSFYRRNGAWATSQEPVRQHYYRIYPASEENHSRMECDVAGADPYDAARRKRVLREGDRATATKLKAKKGDHSRASEGASCSFTEPSESERPRTCYPPESERPRTCYPPAGARKKVAPLPIKKRQFDMYAAAGETDPEHHAVKQEVTVPPPPPPPPPPQQIAVQPQVFPGPSGTQPPHSLVEDGPSAPDLQLDWLSSSSDSDETDDDSGIEVVSVQFKQSQPRDPVTVVDLTQESDEEMLDSAQRPAVSTAPPESPAASRFIPCSPPPRVAPPPLIRFRLPSCRYQCSGSEPAEVPSAPQPTADHHCNSLYGSCMHAHSRTIPWTHSHNPPAHSYPHAYCLDPSIQRMSPFQYGQVPYFPTLPATAGAPPRIYPLHERLWHSQQRMQEMQRRRMDTHAMHRPVPPRDNLFLDYTQQPPVAPPPPRQYGMHHHHHHHHHQPPLPTPQQPTVYSRPEVVATPGPSAMIPPPAPPMVPPPLQAPDVDLLGAVPLPEIQAEVVVQSSPGAVGMETSHQHVHHHLYHYHPPGRMHHLHISIAPTMAAGSPRPQELVFPPVLPPELMPFPFLARHMTARLEDYMRVVEQRRLAQMNRGASQDTIERYTFPHKYKQ</sequence>
<feature type="region of interest" description="Disordered" evidence="1">
    <location>
        <begin position="538"/>
        <end position="573"/>
    </location>
</feature>
<dbReference type="Proteomes" id="UP001233999">
    <property type="component" value="Unassembled WGS sequence"/>
</dbReference>
<protein>
    <submittedName>
        <fullName evidence="2">Uncharacterized protein</fullName>
    </submittedName>
</protein>
<feature type="compositionally biased region" description="Acidic residues" evidence="1">
    <location>
        <begin position="323"/>
        <end position="332"/>
    </location>
</feature>
<feature type="compositionally biased region" description="Pro residues" evidence="1">
    <location>
        <begin position="271"/>
        <end position="282"/>
    </location>
</feature>
<feature type="compositionally biased region" description="Low complexity" evidence="1">
    <location>
        <begin position="312"/>
        <end position="322"/>
    </location>
</feature>
<feature type="region of interest" description="Disordered" evidence="1">
    <location>
        <begin position="1"/>
        <end position="50"/>
    </location>
</feature>
<feature type="compositionally biased region" description="Basic residues" evidence="1">
    <location>
        <begin position="551"/>
        <end position="562"/>
    </location>
</feature>
<feature type="compositionally biased region" description="Low complexity" evidence="1">
    <location>
        <begin position="283"/>
        <end position="292"/>
    </location>
</feature>
<dbReference type="EMBL" id="JASPKZ010008174">
    <property type="protein sequence ID" value="KAJ9580751.1"/>
    <property type="molecule type" value="Genomic_DNA"/>
</dbReference>
<reference evidence="2" key="2">
    <citation type="submission" date="2023-05" db="EMBL/GenBank/DDBJ databases">
        <authorList>
            <person name="Fouks B."/>
        </authorList>
    </citation>
    <scope>NUCLEOTIDE SEQUENCE</scope>
    <source>
        <strain evidence="2">Stay&amp;Tobe</strain>
        <tissue evidence="2">Testes</tissue>
    </source>
</reference>
<feature type="region of interest" description="Disordered" evidence="1">
    <location>
        <begin position="359"/>
        <end position="388"/>
    </location>
</feature>
<feature type="non-terminal residue" evidence="2">
    <location>
        <position position="732"/>
    </location>
</feature>
<name>A0AAD8E8E8_DIPPU</name>
<evidence type="ECO:0000313" key="3">
    <source>
        <dbReference type="Proteomes" id="UP001233999"/>
    </source>
</evidence>
<gene>
    <name evidence="2" type="ORF">L9F63_024077</name>
</gene>